<evidence type="ECO:0000256" key="1">
    <source>
        <dbReference type="SAM" id="SignalP"/>
    </source>
</evidence>
<dbReference type="AlphaFoldDB" id="A0A371D347"/>
<dbReference type="EMBL" id="KZ857423">
    <property type="protein sequence ID" value="RDX46941.1"/>
    <property type="molecule type" value="Genomic_DNA"/>
</dbReference>
<organism evidence="2 3">
    <name type="scientific">Lentinus brumalis</name>
    <dbReference type="NCBI Taxonomy" id="2498619"/>
    <lineage>
        <taxon>Eukaryota</taxon>
        <taxon>Fungi</taxon>
        <taxon>Dikarya</taxon>
        <taxon>Basidiomycota</taxon>
        <taxon>Agaricomycotina</taxon>
        <taxon>Agaricomycetes</taxon>
        <taxon>Polyporales</taxon>
        <taxon>Polyporaceae</taxon>
        <taxon>Lentinus</taxon>
    </lineage>
</organism>
<keyword evidence="1" id="KW-0732">Signal</keyword>
<feature type="signal peptide" evidence="1">
    <location>
        <begin position="1"/>
        <end position="24"/>
    </location>
</feature>
<reference evidence="2 3" key="1">
    <citation type="journal article" date="2018" name="Biotechnol. Biofuels">
        <title>Integrative visual omics of the white-rot fungus Polyporus brumalis exposes the biotechnological potential of its oxidative enzymes for delignifying raw plant biomass.</title>
        <authorList>
            <person name="Miyauchi S."/>
            <person name="Rancon A."/>
            <person name="Drula E."/>
            <person name="Hage H."/>
            <person name="Chaduli D."/>
            <person name="Favel A."/>
            <person name="Grisel S."/>
            <person name="Henrissat B."/>
            <person name="Herpoel-Gimbert I."/>
            <person name="Ruiz-Duenas F.J."/>
            <person name="Chevret D."/>
            <person name="Hainaut M."/>
            <person name="Lin J."/>
            <person name="Wang M."/>
            <person name="Pangilinan J."/>
            <person name="Lipzen A."/>
            <person name="Lesage-Meessen L."/>
            <person name="Navarro D."/>
            <person name="Riley R."/>
            <person name="Grigoriev I.V."/>
            <person name="Zhou S."/>
            <person name="Raouche S."/>
            <person name="Rosso M.N."/>
        </authorList>
    </citation>
    <scope>NUCLEOTIDE SEQUENCE [LARGE SCALE GENOMIC DNA]</scope>
    <source>
        <strain evidence="2 3">BRFM 1820</strain>
    </source>
</reference>
<dbReference type="Proteomes" id="UP000256964">
    <property type="component" value="Unassembled WGS sequence"/>
</dbReference>
<sequence>MGSTGSYVCPLVCVLAASGAPAWATSVPEHSRCSVPFNSLPAGAQSGHRYPKTRAYTRAVCGRAALEGLVSPTSDVWAAPCWGQFLAAVSRSPAAQCLDVASREIVPAGNPSRNFDRMSSSHRGQYTPNEYVVLSSGHGGEHAAIEEATIQTLKHLTPCLSVYSRRDLQ</sequence>
<name>A0A371D347_9APHY</name>
<feature type="chain" id="PRO_5017044387" description="Secreted protein" evidence="1">
    <location>
        <begin position="25"/>
        <end position="169"/>
    </location>
</feature>
<accession>A0A371D347</accession>
<protein>
    <recommendedName>
        <fullName evidence="4">Secreted protein</fullName>
    </recommendedName>
</protein>
<keyword evidence="3" id="KW-1185">Reference proteome</keyword>
<evidence type="ECO:0000313" key="2">
    <source>
        <dbReference type="EMBL" id="RDX46941.1"/>
    </source>
</evidence>
<proteinExistence type="predicted"/>
<gene>
    <name evidence="2" type="ORF">OH76DRAFT_811383</name>
</gene>
<evidence type="ECO:0000313" key="3">
    <source>
        <dbReference type="Proteomes" id="UP000256964"/>
    </source>
</evidence>
<evidence type="ECO:0008006" key="4">
    <source>
        <dbReference type="Google" id="ProtNLM"/>
    </source>
</evidence>